<dbReference type="EMBL" id="LUGG01000010">
    <property type="protein sequence ID" value="OBZ71911.1"/>
    <property type="molecule type" value="Genomic_DNA"/>
</dbReference>
<keyword evidence="5" id="KW-1185">Reference proteome</keyword>
<evidence type="ECO:0000313" key="5">
    <source>
        <dbReference type="Proteomes" id="UP000092993"/>
    </source>
</evidence>
<dbReference type="AlphaFoldDB" id="A0A1C7M4S4"/>
<dbReference type="GO" id="GO:0005737">
    <property type="term" value="C:cytoplasm"/>
    <property type="evidence" value="ECO:0007669"/>
    <property type="project" value="TreeGrafter"/>
</dbReference>
<dbReference type="GO" id="GO:0019901">
    <property type="term" value="F:protein kinase binding"/>
    <property type="evidence" value="ECO:0007669"/>
    <property type="project" value="TreeGrafter"/>
</dbReference>
<dbReference type="CDD" id="cd02859">
    <property type="entry name" value="E_set_AMPKbeta_like_N"/>
    <property type="match status" value="1"/>
</dbReference>
<name>A0A1C7M4S4_GRIFR</name>
<dbReference type="InterPro" id="IPR014756">
    <property type="entry name" value="Ig_E-set"/>
</dbReference>
<accession>A0A1C7M4S4</accession>
<feature type="domain" description="AMP-activated protein kinase glycogen-binding" evidence="3">
    <location>
        <begin position="7"/>
        <end position="83"/>
    </location>
</feature>
<dbReference type="Gene3D" id="2.60.40.10">
    <property type="entry name" value="Immunoglobulins"/>
    <property type="match status" value="1"/>
</dbReference>
<dbReference type="InterPro" id="IPR032640">
    <property type="entry name" value="AMPK1_CBM"/>
</dbReference>
<evidence type="ECO:0000256" key="1">
    <source>
        <dbReference type="ARBA" id="ARBA00038216"/>
    </source>
</evidence>
<reference evidence="4 5" key="1">
    <citation type="submission" date="2016-03" db="EMBL/GenBank/DDBJ databases">
        <title>Whole genome sequencing of Grifola frondosa 9006-11.</title>
        <authorList>
            <person name="Min B."/>
            <person name="Park H."/>
            <person name="Kim J.-G."/>
            <person name="Cho H."/>
            <person name="Oh Y.-L."/>
            <person name="Kong W.-S."/>
            <person name="Choi I.-G."/>
        </authorList>
    </citation>
    <scope>NUCLEOTIDE SEQUENCE [LARGE SCALE GENOMIC DNA]</scope>
    <source>
        <strain evidence="4 5">9006-11</strain>
    </source>
</reference>
<dbReference type="SUPFAM" id="SSF81296">
    <property type="entry name" value="E set domains"/>
    <property type="match status" value="1"/>
</dbReference>
<sequence length="309" mass="31775">MSDLYEASFRWPHTDALTVIVTGSFDDWSCSTRLSKTPTGFEGTVKIPWGQKVTYKYVVDGRWTTTDDQPTELDPIGNLNNVYTSPARPSPTTQPSPPAVLAPVAVTPATGSSTSAIAAAAPAPGATSQGAKTPAESAPSPAPESAPAPEPTPAEPEAAAEVSPAAVVPTADVAPVTPTEPPTNGALLAESPVSAPKPLETTVVESTAAAAPVAEASTHAPTNGVKPATNGTTSTNGAKKGSPPTTPQKEKRMRFPSISSRSRSSVASASEMGELSPDKKDGVAERFGSSQRKKRSSLFGKLKDVFHHA</sequence>
<comment type="caution">
    <text evidence="4">The sequence shown here is derived from an EMBL/GenBank/DDBJ whole genome shotgun (WGS) entry which is preliminary data.</text>
</comment>
<gene>
    <name evidence="4" type="ORF">A0H81_08264</name>
</gene>
<protein>
    <recommendedName>
        <fullName evidence="3">AMP-activated protein kinase glycogen-binding domain-containing protein</fullName>
    </recommendedName>
</protein>
<feature type="compositionally biased region" description="Low complexity" evidence="2">
    <location>
        <begin position="116"/>
        <end position="139"/>
    </location>
</feature>
<organism evidence="4 5">
    <name type="scientific">Grifola frondosa</name>
    <name type="common">Maitake</name>
    <name type="synonym">Polyporus frondosus</name>
    <dbReference type="NCBI Taxonomy" id="5627"/>
    <lineage>
        <taxon>Eukaryota</taxon>
        <taxon>Fungi</taxon>
        <taxon>Dikarya</taxon>
        <taxon>Basidiomycota</taxon>
        <taxon>Agaricomycotina</taxon>
        <taxon>Agaricomycetes</taxon>
        <taxon>Polyporales</taxon>
        <taxon>Grifolaceae</taxon>
        <taxon>Grifola</taxon>
    </lineage>
</organism>
<evidence type="ECO:0000259" key="3">
    <source>
        <dbReference type="Pfam" id="PF16561"/>
    </source>
</evidence>
<dbReference type="GO" id="GO:0007165">
    <property type="term" value="P:signal transduction"/>
    <property type="evidence" value="ECO:0007669"/>
    <property type="project" value="TreeGrafter"/>
</dbReference>
<feature type="compositionally biased region" description="Low complexity" evidence="2">
    <location>
        <begin position="155"/>
        <end position="177"/>
    </location>
</feature>
<evidence type="ECO:0000256" key="2">
    <source>
        <dbReference type="SAM" id="MobiDB-lite"/>
    </source>
</evidence>
<dbReference type="Pfam" id="PF16561">
    <property type="entry name" value="AMPK1_CBM"/>
    <property type="match status" value="1"/>
</dbReference>
<dbReference type="PANTHER" id="PTHR10343">
    <property type="entry name" value="5'-AMP-ACTIVATED PROTEIN KINASE , BETA SUBUNIT"/>
    <property type="match status" value="1"/>
</dbReference>
<feature type="region of interest" description="Disordered" evidence="2">
    <location>
        <begin position="66"/>
        <end position="101"/>
    </location>
</feature>
<feature type="compositionally biased region" description="Pro residues" evidence="2">
    <location>
        <begin position="140"/>
        <end position="154"/>
    </location>
</feature>
<dbReference type="GO" id="GO:0005634">
    <property type="term" value="C:nucleus"/>
    <property type="evidence" value="ECO:0007669"/>
    <property type="project" value="TreeGrafter"/>
</dbReference>
<dbReference type="InterPro" id="IPR050827">
    <property type="entry name" value="CRP1_MDG1_kinase"/>
</dbReference>
<dbReference type="GO" id="GO:0031588">
    <property type="term" value="C:nucleotide-activated protein kinase complex"/>
    <property type="evidence" value="ECO:0007669"/>
    <property type="project" value="TreeGrafter"/>
</dbReference>
<feature type="region of interest" description="Disordered" evidence="2">
    <location>
        <begin position="116"/>
        <end position="309"/>
    </location>
</feature>
<dbReference type="OMA" id="EYNTAAN"/>
<dbReference type="Proteomes" id="UP000092993">
    <property type="component" value="Unassembled WGS sequence"/>
</dbReference>
<dbReference type="STRING" id="5627.A0A1C7M4S4"/>
<evidence type="ECO:0000313" key="4">
    <source>
        <dbReference type="EMBL" id="OBZ71911.1"/>
    </source>
</evidence>
<feature type="compositionally biased region" description="Low complexity" evidence="2">
    <location>
        <begin position="257"/>
        <end position="270"/>
    </location>
</feature>
<dbReference type="OrthoDB" id="5873279at2759"/>
<proteinExistence type="inferred from homology"/>
<feature type="compositionally biased region" description="Pro residues" evidence="2">
    <location>
        <begin position="88"/>
        <end position="100"/>
    </location>
</feature>
<dbReference type="PANTHER" id="PTHR10343:SF81">
    <property type="entry name" value="CRUCIFORM DNA-RECOGNIZING PROTEIN 1-RELATED"/>
    <property type="match status" value="1"/>
</dbReference>
<feature type="compositionally biased region" description="Low complexity" evidence="2">
    <location>
        <begin position="200"/>
        <end position="221"/>
    </location>
</feature>
<comment type="similarity">
    <text evidence="1">Belongs to the CRP1/MDG1 family.</text>
</comment>
<dbReference type="InterPro" id="IPR013783">
    <property type="entry name" value="Ig-like_fold"/>
</dbReference>